<name>Q2LU56_SYNAS</name>
<dbReference type="EMBL" id="CP000252">
    <property type="protein sequence ID" value="ABC77616.1"/>
    <property type="molecule type" value="Genomic_DNA"/>
</dbReference>
<dbReference type="Pfam" id="PF02325">
    <property type="entry name" value="CCB3_YggT"/>
    <property type="match status" value="1"/>
</dbReference>
<evidence type="ECO:0000313" key="4">
    <source>
        <dbReference type="Proteomes" id="UP000001933"/>
    </source>
</evidence>
<keyword evidence="2" id="KW-0472">Membrane</keyword>
<comment type="similarity">
    <text evidence="1">Belongs to the YggT family.</text>
</comment>
<organism evidence="3 4">
    <name type="scientific">Syntrophus aciditrophicus (strain SB)</name>
    <dbReference type="NCBI Taxonomy" id="56780"/>
    <lineage>
        <taxon>Bacteria</taxon>
        <taxon>Pseudomonadati</taxon>
        <taxon>Thermodesulfobacteriota</taxon>
        <taxon>Syntrophia</taxon>
        <taxon>Syntrophales</taxon>
        <taxon>Syntrophaceae</taxon>
        <taxon>Syntrophus</taxon>
    </lineage>
</organism>
<keyword evidence="4" id="KW-1185">Reference proteome</keyword>
<dbReference type="InParanoid" id="Q2LU56"/>
<dbReference type="PANTHER" id="PTHR33219">
    <property type="entry name" value="YLMG HOMOLOG PROTEIN 2, CHLOROPLASTIC"/>
    <property type="match status" value="1"/>
</dbReference>
<dbReference type="KEGG" id="sat:SYN_00106"/>
<evidence type="ECO:0000256" key="1">
    <source>
        <dbReference type="ARBA" id="ARBA00010894"/>
    </source>
</evidence>
<evidence type="ECO:0000313" key="3">
    <source>
        <dbReference type="EMBL" id="ABC77616.1"/>
    </source>
</evidence>
<keyword evidence="2" id="KW-0812">Transmembrane</keyword>
<proteinExistence type="inferred from homology"/>
<reference evidence="3 4" key="1">
    <citation type="journal article" date="2007" name="Proc. Natl. Acad. Sci. U.S.A.">
        <title>The genome of Syntrophus aciditrophicus: life at the thermodynamic limit of microbial growth.</title>
        <authorList>
            <person name="McInerney M.J."/>
            <person name="Rohlin L."/>
            <person name="Mouttaki H."/>
            <person name="Kim U."/>
            <person name="Krupp R.S."/>
            <person name="Rios-Hernandez L."/>
            <person name="Sieber J."/>
            <person name="Struchtemeyer C.G."/>
            <person name="Bhattacharyya A."/>
            <person name="Campbell J.W."/>
            <person name="Gunsalus R.P."/>
        </authorList>
    </citation>
    <scope>NUCLEOTIDE SEQUENCE [LARGE SCALE GENOMIC DNA]</scope>
    <source>
        <strain evidence="3 4">SB</strain>
    </source>
</reference>
<dbReference type="eggNOG" id="COG0762">
    <property type="taxonomic scope" value="Bacteria"/>
</dbReference>
<dbReference type="STRING" id="56780.SYN_00106"/>
<dbReference type="Proteomes" id="UP000001933">
    <property type="component" value="Chromosome"/>
</dbReference>
<gene>
    <name evidence="3" type="ORF">SYN_00106</name>
</gene>
<dbReference type="AlphaFoldDB" id="Q2LU56"/>
<keyword evidence="2" id="KW-1133">Transmembrane helix</keyword>
<protein>
    <submittedName>
        <fullName evidence="3">Hypothetical membrane protein</fullName>
    </submittedName>
</protein>
<feature type="transmembrane region" description="Helical" evidence="2">
    <location>
        <begin position="105"/>
        <end position="126"/>
    </location>
</feature>
<evidence type="ECO:0000256" key="2">
    <source>
        <dbReference type="SAM" id="Phobius"/>
    </source>
</evidence>
<dbReference type="HOGENOM" id="CLU_136788_1_0_7"/>
<accession>Q2LU56</accession>
<dbReference type="PANTHER" id="PTHR33219:SF14">
    <property type="entry name" value="PROTEIN COFACTOR ASSEMBLY OF COMPLEX C SUBUNIT B CCB3, CHLOROPLASTIC-RELATED"/>
    <property type="match status" value="1"/>
</dbReference>
<dbReference type="InterPro" id="IPR003425">
    <property type="entry name" value="CCB3/YggT"/>
</dbReference>
<feature type="transmembrane region" description="Helical" evidence="2">
    <location>
        <begin position="45"/>
        <end position="70"/>
    </location>
</feature>
<sequence>MDLSIRKTGCTEKRFLCTPPVFMIATQHRFICPKKGAVMFIAENLILALAKMLDIALTLYMWIIIARAVISWVNPDPYNPIVMFLYRVTEPVLAPVRRWLPFRNLGIDISPIIVIMAIIFLQNFLVRSMMQMATTMR</sequence>
<dbReference type="GO" id="GO:0016020">
    <property type="term" value="C:membrane"/>
    <property type="evidence" value="ECO:0007669"/>
    <property type="project" value="InterPro"/>
</dbReference>